<dbReference type="PANTHER" id="PTHR11766:SF0">
    <property type="entry name" value="TYROSINE--TRNA LIGASE, MITOCHONDRIAL"/>
    <property type="match status" value="1"/>
</dbReference>
<dbReference type="SUPFAM" id="SSF55174">
    <property type="entry name" value="Alpha-L RNA-binding motif"/>
    <property type="match status" value="1"/>
</dbReference>
<dbReference type="PRINTS" id="PR01040">
    <property type="entry name" value="TRNASYNTHTYR"/>
</dbReference>
<feature type="short sequence motif" description="'KMSKS' region" evidence="11">
    <location>
        <begin position="239"/>
        <end position="243"/>
    </location>
</feature>
<keyword evidence="3 11" id="KW-0436">Ligase</keyword>
<reference evidence="15" key="1">
    <citation type="submission" date="2016-10" db="EMBL/GenBank/DDBJ databases">
        <authorList>
            <person name="Varghese N."/>
            <person name="Submissions S."/>
        </authorList>
    </citation>
    <scope>NUCLEOTIDE SEQUENCE [LARGE SCALE GENOMIC DNA]</scope>
    <source>
        <strain evidence="15">DSM 15363</strain>
    </source>
</reference>
<keyword evidence="4 11" id="KW-0547">Nucleotide-binding</keyword>
<dbReference type="Gene3D" id="3.10.290.10">
    <property type="entry name" value="RNA-binding S4 domain"/>
    <property type="match status" value="1"/>
</dbReference>
<feature type="binding site" evidence="11">
    <location>
        <position position="242"/>
    </location>
    <ligand>
        <name>ATP</name>
        <dbReference type="ChEBI" id="CHEBI:30616"/>
    </ligand>
</feature>
<dbReference type="GO" id="GO:0005829">
    <property type="term" value="C:cytosol"/>
    <property type="evidence" value="ECO:0007669"/>
    <property type="project" value="TreeGrafter"/>
</dbReference>
<dbReference type="SUPFAM" id="SSF52374">
    <property type="entry name" value="Nucleotidylyl transferase"/>
    <property type="match status" value="1"/>
</dbReference>
<dbReference type="CDD" id="cd00805">
    <property type="entry name" value="TyrRS_core"/>
    <property type="match status" value="1"/>
</dbReference>
<evidence type="ECO:0000256" key="6">
    <source>
        <dbReference type="ARBA" id="ARBA00022884"/>
    </source>
</evidence>
<dbReference type="InterPro" id="IPR014729">
    <property type="entry name" value="Rossmann-like_a/b/a_fold"/>
</dbReference>
<dbReference type="GO" id="GO:0005524">
    <property type="term" value="F:ATP binding"/>
    <property type="evidence" value="ECO:0007669"/>
    <property type="project" value="UniProtKB-UniRule"/>
</dbReference>
<keyword evidence="15" id="KW-1185">Reference proteome</keyword>
<keyword evidence="6 12" id="KW-0694">RNA-binding</keyword>
<evidence type="ECO:0000256" key="2">
    <source>
        <dbReference type="ARBA" id="ARBA00022490"/>
    </source>
</evidence>
<proteinExistence type="inferred from homology"/>
<evidence type="ECO:0000256" key="9">
    <source>
        <dbReference type="ARBA" id="ARBA00048248"/>
    </source>
</evidence>
<evidence type="ECO:0000256" key="1">
    <source>
        <dbReference type="ARBA" id="ARBA00004496"/>
    </source>
</evidence>
<evidence type="ECO:0000256" key="4">
    <source>
        <dbReference type="ARBA" id="ARBA00022741"/>
    </source>
</evidence>
<dbReference type="PANTHER" id="PTHR11766">
    <property type="entry name" value="TYROSYL-TRNA SYNTHETASE"/>
    <property type="match status" value="1"/>
</dbReference>
<dbReference type="Gene3D" id="3.40.50.620">
    <property type="entry name" value="HUPs"/>
    <property type="match status" value="1"/>
</dbReference>
<dbReference type="Proteomes" id="UP000199492">
    <property type="component" value="Unassembled WGS sequence"/>
</dbReference>
<comment type="subcellular location">
    <subcellularLocation>
        <location evidence="1 11">Cytoplasm</location>
    </subcellularLocation>
</comment>
<dbReference type="InterPro" id="IPR024088">
    <property type="entry name" value="Tyr-tRNA-ligase_bac-type"/>
</dbReference>
<dbReference type="GO" id="GO:0004831">
    <property type="term" value="F:tyrosine-tRNA ligase activity"/>
    <property type="evidence" value="ECO:0007669"/>
    <property type="project" value="UniProtKB-UniRule"/>
</dbReference>
<dbReference type="FunFam" id="1.10.240.10:FF:000001">
    <property type="entry name" value="Tyrosine--tRNA ligase"/>
    <property type="match status" value="1"/>
</dbReference>
<evidence type="ECO:0000256" key="10">
    <source>
        <dbReference type="ARBA" id="ARBA00060965"/>
    </source>
</evidence>
<dbReference type="PROSITE" id="PS50889">
    <property type="entry name" value="S4"/>
    <property type="match status" value="1"/>
</dbReference>
<dbReference type="FunFam" id="3.40.50.620:FF:000008">
    <property type="entry name" value="Tyrosine--tRNA ligase"/>
    <property type="match status" value="1"/>
</dbReference>
<evidence type="ECO:0000256" key="8">
    <source>
        <dbReference type="ARBA" id="ARBA00023146"/>
    </source>
</evidence>
<dbReference type="GO" id="GO:0042803">
    <property type="term" value="F:protein homodimerization activity"/>
    <property type="evidence" value="ECO:0007669"/>
    <property type="project" value="UniProtKB-ARBA"/>
</dbReference>
<evidence type="ECO:0000259" key="13">
    <source>
        <dbReference type="Pfam" id="PF22421"/>
    </source>
</evidence>
<dbReference type="GO" id="GO:0006437">
    <property type="term" value="P:tyrosyl-tRNA aminoacylation"/>
    <property type="evidence" value="ECO:0007669"/>
    <property type="project" value="UniProtKB-UniRule"/>
</dbReference>
<protein>
    <recommendedName>
        <fullName evidence="11">Tyrosine--tRNA ligase</fullName>
        <ecNumber evidence="11">6.1.1.1</ecNumber>
    </recommendedName>
    <alternativeName>
        <fullName evidence="11">Tyrosyl-tRNA synthetase</fullName>
        <shortName evidence="11">TyrRS</shortName>
    </alternativeName>
</protein>
<dbReference type="InterPro" id="IPR024107">
    <property type="entry name" value="Tyr-tRNA-ligase_bac_1"/>
</dbReference>
<dbReference type="STRING" id="262004.SAMN04489796_101865"/>
<dbReference type="InterPro" id="IPR054608">
    <property type="entry name" value="SYY-like_C"/>
</dbReference>
<evidence type="ECO:0000256" key="11">
    <source>
        <dbReference type="HAMAP-Rule" id="MF_02006"/>
    </source>
</evidence>
<dbReference type="Pfam" id="PF00579">
    <property type="entry name" value="tRNA-synt_1b"/>
    <property type="match status" value="1"/>
</dbReference>
<dbReference type="RefSeq" id="WP_092466334.1">
    <property type="nucleotide sequence ID" value="NZ_FNCZ01000001.1"/>
</dbReference>
<feature type="domain" description="Tyrosine--tRNA ligase SYY-like C-terminal" evidence="13">
    <location>
        <begin position="352"/>
        <end position="432"/>
    </location>
</feature>
<feature type="binding site" evidence="11">
    <location>
        <position position="34"/>
    </location>
    <ligand>
        <name>L-tyrosine</name>
        <dbReference type="ChEBI" id="CHEBI:58315"/>
    </ligand>
</feature>
<dbReference type="Gene3D" id="1.10.240.10">
    <property type="entry name" value="Tyrosyl-Transfer RNA Synthetase"/>
    <property type="match status" value="1"/>
</dbReference>
<dbReference type="InterPro" id="IPR002307">
    <property type="entry name" value="Tyr-tRNA-ligase"/>
</dbReference>
<accession>A0A1G7XY57</accession>
<name>A0A1G7XY57_9FLAO</name>
<evidence type="ECO:0000313" key="15">
    <source>
        <dbReference type="Proteomes" id="UP000199492"/>
    </source>
</evidence>
<dbReference type="InterPro" id="IPR002305">
    <property type="entry name" value="aa-tRNA-synth_Ic"/>
</dbReference>
<evidence type="ECO:0000256" key="7">
    <source>
        <dbReference type="ARBA" id="ARBA00022917"/>
    </source>
</evidence>
<feature type="binding site" evidence="11">
    <location>
        <position position="175"/>
    </location>
    <ligand>
        <name>L-tyrosine</name>
        <dbReference type="ChEBI" id="CHEBI:58315"/>
    </ligand>
</feature>
<evidence type="ECO:0000256" key="12">
    <source>
        <dbReference type="PROSITE-ProRule" id="PRU00182"/>
    </source>
</evidence>
<dbReference type="Pfam" id="PF22421">
    <property type="entry name" value="SYY_C-terminal"/>
    <property type="match status" value="1"/>
</dbReference>
<feature type="binding site" evidence="11">
    <location>
        <position position="179"/>
    </location>
    <ligand>
        <name>L-tyrosine</name>
        <dbReference type="ChEBI" id="CHEBI:58315"/>
    </ligand>
</feature>
<dbReference type="AlphaFoldDB" id="A0A1G7XY57"/>
<comment type="subunit">
    <text evidence="11">Homodimer.</text>
</comment>
<keyword evidence="5 11" id="KW-0067">ATP-binding</keyword>
<evidence type="ECO:0000256" key="5">
    <source>
        <dbReference type="ARBA" id="ARBA00022840"/>
    </source>
</evidence>
<feature type="short sequence motif" description="'HIGH' region" evidence="11">
    <location>
        <begin position="39"/>
        <end position="48"/>
    </location>
</feature>
<comment type="catalytic activity">
    <reaction evidence="9 11">
        <text>tRNA(Tyr) + L-tyrosine + ATP = L-tyrosyl-tRNA(Tyr) + AMP + diphosphate + H(+)</text>
        <dbReference type="Rhea" id="RHEA:10220"/>
        <dbReference type="Rhea" id="RHEA-COMP:9706"/>
        <dbReference type="Rhea" id="RHEA-COMP:9707"/>
        <dbReference type="ChEBI" id="CHEBI:15378"/>
        <dbReference type="ChEBI" id="CHEBI:30616"/>
        <dbReference type="ChEBI" id="CHEBI:33019"/>
        <dbReference type="ChEBI" id="CHEBI:58315"/>
        <dbReference type="ChEBI" id="CHEBI:78442"/>
        <dbReference type="ChEBI" id="CHEBI:78536"/>
        <dbReference type="ChEBI" id="CHEBI:456215"/>
        <dbReference type="EC" id="6.1.1.1"/>
    </reaction>
</comment>
<dbReference type="OrthoDB" id="9804243at2"/>
<keyword evidence="7 11" id="KW-0648">Protein biosynthesis</keyword>
<comment type="function">
    <text evidence="11">Catalyzes the attachment of tyrosine to tRNA(Tyr) in a two-step reaction: tyrosine is first activated by ATP to form Tyr-AMP and then transferred to the acceptor end of tRNA(Tyr).</text>
</comment>
<comment type="similarity">
    <text evidence="10 11">Belongs to the class-I aminoacyl-tRNA synthetase family. TyrS type 1 subfamily.</text>
</comment>
<dbReference type="GO" id="GO:0003723">
    <property type="term" value="F:RNA binding"/>
    <property type="evidence" value="ECO:0007669"/>
    <property type="project" value="UniProtKB-KW"/>
</dbReference>
<dbReference type="EC" id="6.1.1.1" evidence="11"/>
<dbReference type="EMBL" id="FNCZ01000001">
    <property type="protein sequence ID" value="SDG89077.1"/>
    <property type="molecule type" value="Genomic_DNA"/>
</dbReference>
<dbReference type="HAMAP" id="MF_02006">
    <property type="entry name" value="Tyr_tRNA_synth_type1"/>
    <property type="match status" value="1"/>
</dbReference>
<dbReference type="InterPro" id="IPR036986">
    <property type="entry name" value="S4_RNA-bd_sf"/>
</dbReference>
<gene>
    <name evidence="11" type="primary">tyrS</name>
    <name evidence="14" type="ORF">SAMN04489796_101865</name>
</gene>
<keyword evidence="2 11" id="KW-0963">Cytoplasm</keyword>
<sequence length="436" mass="49062">MANKFVEELRWRGMVHDIMPGTEEQLDSEMTTAYIGFDPTSDSLHIGSLVPIILLVHLEKAGHKPVALVGGATGMIGDPSGKSDERNLLDEVALAHNVAGIKSVLSRFLDFNSTEKNAPVLVNNYDWMKDFSFIDFARDVGKRITVNYMMAKDSVKKRLSSDEGNVGMSFTEFTYQLIQGYDFHHLYKTMGCKLQMGGSDQWGNITTGTELVRRMHDGEDQAKAYAMTCPLITKADGSKFGKSEGGNVWLDTDKTSVYKFYQFWLNSTDEDAEKYIKIFTFLDKETIEALIVAHKDNPGFRVLQKRLAEEVTVFVHNREDYENAVKASEILFSKDFKNEIKQLSEALFLDVFEGVKHAEISKSEFEEGLGMIGALAAKTNFLSSNGDARRALKENAVAVNKEKVKEDYMLSSEDLIHDKYIILSRGKKTNFILEVV</sequence>
<evidence type="ECO:0000256" key="3">
    <source>
        <dbReference type="ARBA" id="ARBA00022598"/>
    </source>
</evidence>
<organism evidence="14 15">
    <name type="scientific">Winogradskyella thalassocola</name>
    <dbReference type="NCBI Taxonomy" id="262004"/>
    <lineage>
        <taxon>Bacteria</taxon>
        <taxon>Pseudomonadati</taxon>
        <taxon>Bacteroidota</taxon>
        <taxon>Flavobacteriia</taxon>
        <taxon>Flavobacteriales</taxon>
        <taxon>Flavobacteriaceae</taxon>
        <taxon>Winogradskyella</taxon>
    </lineage>
</organism>
<keyword evidence="8 11" id="KW-0030">Aminoacyl-tRNA synthetase</keyword>
<evidence type="ECO:0000313" key="14">
    <source>
        <dbReference type="EMBL" id="SDG89077.1"/>
    </source>
</evidence>
<dbReference type="NCBIfam" id="TIGR00234">
    <property type="entry name" value="tyrS"/>
    <property type="match status" value="1"/>
</dbReference>